<dbReference type="InterPro" id="IPR036779">
    <property type="entry name" value="LysM_dom_sf"/>
</dbReference>
<dbReference type="AlphaFoldDB" id="A0A6J6J7X0"/>
<proteinExistence type="predicted"/>
<dbReference type="EMBL" id="CAEZVT010000027">
    <property type="protein sequence ID" value="CAB4632593.1"/>
    <property type="molecule type" value="Genomic_DNA"/>
</dbReference>
<gene>
    <name evidence="2" type="ORF">UFOPK2131_00395</name>
</gene>
<dbReference type="Pfam" id="PF01476">
    <property type="entry name" value="LysM"/>
    <property type="match status" value="1"/>
</dbReference>
<evidence type="ECO:0000313" key="2">
    <source>
        <dbReference type="EMBL" id="CAB4632593.1"/>
    </source>
</evidence>
<reference evidence="2" key="1">
    <citation type="submission" date="2020-05" db="EMBL/GenBank/DDBJ databases">
        <authorList>
            <person name="Chiriac C."/>
            <person name="Salcher M."/>
            <person name="Ghai R."/>
            <person name="Kavagutti S V."/>
        </authorList>
    </citation>
    <scope>NUCLEOTIDE SEQUENCE</scope>
</reference>
<dbReference type="InterPro" id="IPR018392">
    <property type="entry name" value="LysM"/>
</dbReference>
<protein>
    <submittedName>
        <fullName evidence="2">Unannotated protein</fullName>
    </submittedName>
</protein>
<accession>A0A6J6J7X0</accession>
<name>A0A6J6J7X0_9ZZZZ</name>
<organism evidence="2">
    <name type="scientific">freshwater metagenome</name>
    <dbReference type="NCBI Taxonomy" id="449393"/>
    <lineage>
        <taxon>unclassified sequences</taxon>
        <taxon>metagenomes</taxon>
        <taxon>ecological metagenomes</taxon>
    </lineage>
</organism>
<feature type="domain" description="LysM" evidence="1">
    <location>
        <begin position="63"/>
        <end position="109"/>
    </location>
</feature>
<dbReference type="Gene3D" id="3.10.350.10">
    <property type="entry name" value="LysM domain"/>
    <property type="match status" value="1"/>
</dbReference>
<sequence length="109" mass="11722">MTSMTATAVQFHPMSPRRRARLARTLFVISASALVLAGMVFNQSAVATDETVIGSNAFNYVSVMPGDTLWELAETYSDGKSKQDWIAEVILLNNLSSATLATGDKLALP</sequence>
<evidence type="ECO:0000259" key="1">
    <source>
        <dbReference type="Pfam" id="PF01476"/>
    </source>
</evidence>